<dbReference type="SUPFAM" id="SSF51735">
    <property type="entry name" value="NAD(P)-binding Rossmann-fold domains"/>
    <property type="match status" value="1"/>
</dbReference>
<reference evidence="1 2" key="1">
    <citation type="submission" date="2015-11" db="EMBL/GenBank/DDBJ databases">
        <title>Genomic analysis of 38 Legionella species identifies large and diverse effector repertoires.</title>
        <authorList>
            <person name="Burstein D."/>
            <person name="Amaro F."/>
            <person name="Zusman T."/>
            <person name="Lifshitz Z."/>
            <person name="Cohen O."/>
            <person name="Gilbert J.A."/>
            <person name="Pupko T."/>
            <person name="Shuman H.A."/>
            <person name="Segal G."/>
        </authorList>
    </citation>
    <scope>NUCLEOTIDE SEQUENCE [LARGE SCALE GENOMIC DNA]</scope>
    <source>
        <strain evidence="1 2">Bercovier 4</strain>
    </source>
</reference>
<dbReference type="AlphaFoldDB" id="A0A0W0V492"/>
<protein>
    <submittedName>
        <fullName evidence="1">All-trans-retinol dehydrogenase (NAD(+))</fullName>
        <ecNumber evidence="1">1.1.1.105</ecNumber>
    </submittedName>
</protein>
<proteinExistence type="predicted"/>
<dbReference type="RefSeq" id="WP_058502580.1">
    <property type="nucleotide sequence ID" value="NZ_CAAAJA010000034.1"/>
</dbReference>
<comment type="caution">
    <text evidence="1">The sequence shown here is derived from an EMBL/GenBank/DDBJ whole genome shotgun (WGS) entry which is preliminary data.</text>
</comment>
<dbReference type="PANTHER" id="PTHR45458">
    <property type="entry name" value="SHORT-CHAIN DEHYDROGENASE/REDUCTASE SDR"/>
    <property type="match status" value="1"/>
</dbReference>
<dbReference type="EC" id="1.1.1.105" evidence="1"/>
<dbReference type="PANTHER" id="PTHR45458:SF1">
    <property type="entry name" value="SHORT CHAIN DEHYDROGENASE"/>
    <property type="match status" value="1"/>
</dbReference>
<gene>
    <name evidence="1" type="ORF">Lisr_2285</name>
</gene>
<name>A0A0W0V492_9GAMM</name>
<keyword evidence="2" id="KW-1185">Reference proteome</keyword>
<organism evidence="1 2">
    <name type="scientific">Legionella israelensis</name>
    <dbReference type="NCBI Taxonomy" id="454"/>
    <lineage>
        <taxon>Bacteria</taxon>
        <taxon>Pseudomonadati</taxon>
        <taxon>Pseudomonadota</taxon>
        <taxon>Gammaproteobacteria</taxon>
        <taxon>Legionellales</taxon>
        <taxon>Legionellaceae</taxon>
        <taxon>Legionella</taxon>
    </lineage>
</organism>
<dbReference type="GO" id="GO:0004745">
    <property type="term" value="F:all-trans-retinol dehydrogenase (NAD+) activity"/>
    <property type="evidence" value="ECO:0007669"/>
    <property type="project" value="UniProtKB-EC"/>
</dbReference>
<dbReference type="Proteomes" id="UP000054761">
    <property type="component" value="Unassembled WGS sequence"/>
</dbReference>
<dbReference type="Pfam" id="PF00106">
    <property type="entry name" value="adh_short"/>
    <property type="match status" value="1"/>
</dbReference>
<dbReference type="PATRIC" id="fig|454.4.peg.2502"/>
<dbReference type="CDD" id="cd05325">
    <property type="entry name" value="carb_red_sniffer_like_SDR_c"/>
    <property type="match status" value="1"/>
</dbReference>
<dbReference type="PRINTS" id="PR00081">
    <property type="entry name" value="GDHRDH"/>
</dbReference>
<evidence type="ECO:0000313" key="1">
    <source>
        <dbReference type="EMBL" id="KTD14940.1"/>
    </source>
</evidence>
<dbReference type="InterPro" id="IPR036291">
    <property type="entry name" value="NAD(P)-bd_dom_sf"/>
</dbReference>
<evidence type="ECO:0000313" key="2">
    <source>
        <dbReference type="Proteomes" id="UP000054761"/>
    </source>
</evidence>
<dbReference type="STRING" id="454.Lisr_2285"/>
<dbReference type="InterPro" id="IPR052184">
    <property type="entry name" value="SDR_enzymes"/>
</dbReference>
<dbReference type="Gene3D" id="3.40.50.720">
    <property type="entry name" value="NAD(P)-binding Rossmann-like Domain"/>
    <property type="match status" value="1"/>
</dbReference>
<dbReference type="OrthoDB" id="9810734at2"/>
<keyword evidence="1" id="KW-0560">Oxidoreductase</keyword>
<accession>A0A0W0V492</accession>
<sequence>MKNTLITGANRGIGLEFARQLKAKGYYVIGTCRTPSKAKELHQIADEVIQLDVTNDQHIADLKKALNHRAIDLLVNNAGISGDKGVTIGNIDRDNFIHVLNVNCLGAVKLSDALLPNLQASEDKNILVVSSRMGSISDNERGRSYAYRTSKAALNCVMRSFAIDVEPMGIHVMLIHPGWVKTDLGGEEALIDTQTSVEGMLKQAEQHFADSHAEKLRRFDGDGIIPW</sequence>
<dbReference type="InterPro" id="IPR002347">
    <property type="entry name" value="SDR_fam"/>
</dbReference>
<dbReference type="EMBL" id="LNYH01000147">
    <property type="protein sequence ID" value="KTD14940.1"/>
    <property type="molecule type" value="Genomic_DNA"/>
</dbReference>